<dbReference type="InterPro" id="IPR000668">
    <property type="entry name" value="Peptidase_C1A_C"/>
</dbReference>
<dbReference type="OrthoDB" id="10253408at2759"/>
<evidence type="ECO:0000313" key="4">
    <source>
        <dbReference type="Proteomes" id="UP001153555"/>
    </source>
</evidence>
<evidence type="ECO:0000256" key="1">
    <source>
        <dbReference type="ARBA" id="ARBA00008455"/>
    </source>
</evidence>
<dbReference type="InterPro" id="IPR038765">
    <property type="entry name" value="Papain-like_cys_pep_sf"/>
</dbReference>
<dbReference type="SUPFAM" id="SSF54001">
    <property type="entry name" value="Cysteine proteinases"/>
    <property type="match status" value="1"/>
</dbReference>
<dbReference type="EMBL" id="CACSLK010012206">
    <property type="protein sequence ID" value="CAA0814726.1"/>
    <property type="molecule type" value="Genomic_DNA"/>
</dbReference>
<dbReference type="GO" id="GO:0008234">
    <property type="term" value="F:cysteine-type peptidase activity"/>
    <property type="evidence" value="ECO:0007669"/>
    <property type="project" value="InterPro"/>
</dbReference>
<dbReference type="AlphaFoldDB" id="A0A9N7MSA6"/>
<proteinExistence type="inferred from homology"/>
<protein>
    <submittedName>
        <fullName evidence="3">Cysteine proteinases superfamily protein</fullName>
    </submittedName>
</protein>
<feature type="domain" description="Peptidase C1A papain C-terminal" evidence="2">
    <location>
        <begin position="1"/>
        <end position="141"/>
    </location>
</feature>
<comment type="caution">
    <text evidence="3">The sequence shown here is derived from an EMBL/GenBank/DDBJ whole genome shotgun (WGS) entry which is preliminary data.</text>
</comment>
<dbReference type="Proteomes" id="UP001153555">
    <property type="component" value="Unassembled WGS sequence"/>
</dbReference>
<dbReference type="Pfam" id="PF00112">
    <property type="entry name" value="Peptidase_C1"/>
    <property type="match status" value="1"/>
</dbReference>
<gene>
    <name evidence="3" type="ORF">SHERM_14995</name>
</gene>
<dbReference type="GO" id="GO:0006508">
    <property type="term" value="P:proteolysis"/>
    <property type="evidence" value="ECO:0007669"/>
    <property type="project" value="InterPro"/>
</dbReference>
<dbReference type="SMART" id="SM00645">
    <property type="entry name" value="Pept_C1"/>
    <property type="match status" value="1"/>
</dbReference>
<organism evidence="3 4">
    <name type="scientific">Striga hermonthica</name>
    <name type="common">Purple witchweed</name>
    <name type="synonym">Buchnera hermonthica</name>
    <dbReference type="NCBI Taxonomy" id="68872"/>
    <lineage>
        <taxon>Eukaryota</taxon>
        <taxon>Viridiplantae</taxon>
        <taxon>Streptophyta</taxon>
        <taxon>Embryophyta</taxon>
        <taxon>Tracheophyta</taxon>
        <taxon>Spermatophyta</taxon>
        <taxon>Magnoliopsida</taxon>
        <taxon>eudicotyledons</taxon>
        <taxon>Gunneridae</taxon>
        <taxon>Pentapetalae</taxon>
        <taxon>asterids</taxon>
        <taxon>lamiids</taxon>
        <taxon>Lamiales</taxon>
        <taxon>Orobanchaceae</taxon>
        <taxon>Buchnereae</taxon>
        <taxon>Striga</taxon>
    </lineage>
</organism>
<keyword evidence="4" id="KW-1185">Reference proteome</keyword>
<dbReference type="PANTHER" id="PTHR12411">
    <property type="entry name" value="CYSTEINE PROTEASE FAMILY C1-RELATED"/>
    <property type="match status" value="1"/>
</dbReference>
<reference evidence="3" key="1">
    <citation type="submission" date="2019-12" db="EMBL/GenBank/DDBJ databases">
        <authorList>
            <person name="Scholes J."/>
        </authorList>
    </citation>
    <scope>NUCLEOTIDE SEQUENCE</scope>
</reference>
<accession>A0A9N7MSA6</accession>
<name>A0A9N7MSA6_STRHE</name>
<evidence type="ECO:0000313" key="3">
    <source>
        <dbReference type="EMBL" id="CAA0814726.1"/>
    </source>
</evidence>
<comment type="similarity">
    <text evidence="1">Belongs to the peptidase C1 family.</text>
</comment>
<dbReference type="InterPro" id="IPR013128">
    <property type="entry name" value="Peptidase_C1A"/>
</dbReference>
<evidence type="ECO:0000259" key="2">
    <source>
        <dbReference type="SMART" id="SM00645"/>
    </source>
</evidence>
<sequence length="169" mass="18026">MAVAAARQYTTFVFSQGGGCGGNVEEKGSVIHAGYLMVLRNDESALLQLVVTQSVSTAVDVSSFGFRYYGGGVFFAEDCGTNLGHVVAVVGYGLREEGTKVWVLKNTCGEEWGEGGYMRMRRDVSQNEELSGITMDVCYPTLDVGPAFWASNQGPCLFAPKADPASQVG</sequence>
<dbReference type="Gene3D" id="3.90.70.10">
    <property type="entry name" value="Cysteine proteinases"/>
    <property type="match status" value="1"/>
</dbReference>